<evidence type="ECO:0000256" key="3">
    <source>
        <dbReference type="ARBA" id="ARBA00022729"/>
    </source>
</evidence>
<dbReference type="EMBL" id="CP141615">
    <property type="protein sequence ID" value="WRP16855.1"/>
    <property type="molecule type" value="Genomic_DNA"/>
</dbReference>
<dbReference type="PIRSF" id="PIRSF006470">
    <property type="entry name" value="DctB"/>
    <property type="match status" value="1"/>
</dbReference>
<reference evidence="5 6" key="1">
    <citation type="journal article" date="2024" name="Front. Microbiol.">
        <title>Novel thermophilic genera Geochorda gen. nov. and Carboxydochorda gen. nov. from the deep terrestrial subsurface reveal the ecophysiological diversity in the class Limnochordia.</title>
        <authorList>
            <person name="Karnachuk O.V."/>
            <person name="Lukina A.P."/>
            <person name="Avakyan M.R."/>
            <person name="Kadnikov V.V."/>
            <person name="Begmatov S."/>
            <person name="Beletsky A.V."/>
            <person name="Vlasova K.G."/>
            <person name="Novikov A.A."/>
            <person name="Shcherbakova V.A."/>
            <person name="Mardanov A.V."/>
            <person name="Ravin N.V."/>
        </authorList>
    </citation>
    <scope>NUCLEOTIDE SEQUENCE [LARGE SCALE GENOMIC DNA]</scope>
    <source>
        <strain evidence="5 6">L945</strain>
    </source>
</reference>
<feature type="signal peptide" evidence="4">
    <location>
        <begin position="1"/>
        <end position="28"/>
    </location>
</feature>
<keyword evidence="6" id="KW-1185">Reference proteome</keyword>
<gene>
    <name evidence="5" type="ORF">U7230_12290</name>
</gene>
<protein>
    <submittedName>
        <fullName evidence="5">DctP family TRAP transporter solute-binding subunit</fullName>
    </submittedName>
</protein>
<proteinExistence type="inferred from homology"/>
<comment type="similarity">
    <text evidence="1">Belongs to the bacterial solute-binding protein 7 family.</text>
</comment>
<keyword evidence="2" id="KW-0813">Transport</keyword>
<dbReference type="PANTHER" id="PTHR33376">
    <property type="match status" value="1"/>
</dbReference>
<dbReference type="Proteomes" id="UP001332192">
    <property type="component" value="Chromosome"/>
</dbReference>
<dbReference type="NCBIfam" id="NF037995">
    <property type="entry name" value="TRAP_S1"/>
    <property type="match status" value="1"/>
</dbReference>
<organism evidence="5 6">
    <name type="scientific">Carboxydichorda subterranea</name>
    <dbReference type="NCBI Taxonomy" id="3109565"/>
    <lineage>
        <taxon>Bacteria</taxon>
        <taxon>Bacillati</taxon>
        <taxon>Bacillota</taxon>
        <taxon>Limnochordia</taxon>
        <taxon>Limnochordales</taxon>
        <taxon>Geochordaceae</taxon>
        <taxon>Carboxydichorda</taxon>
    </lineage>
</organism>
<dbReference type="PANTHER" id="PTHR33376:SF7">
    <property type="entry name" value="C4-DICARBOXYLATE-BINDING PROTEIN DCTB"/>
    <property type="match status" value="1"/>
</dbReference>
<evidence type="ECO:0000313" key="5">
    <source>
        <dbReference type="EMBL" id="WRP16855.1"/>
    </source>
</evidence>
<dbReference type="NCBIfam" id="TIGR00787">
    <property type="entry name" value="dctP"/>
    <property type="match status" value="1"/>
</dbReference>
<accession>A0ABZ1BVP3</accession>
<sequence length="341" mass="37775">MKRWVSLLAGVLSVVLFIALLSPAAADAAAAALKAEYRLTHNTADTTTWHKGAVRFAELVRERTGGKVNIRVYPNAILTGGDQMRQADMAARGVIDFVLTSTLNITPLIPQFAVVSLPYLFNGYADVDRAFSGPAGKRLDEIMARYGLVNLAWGENGFRELTNSVRPIRTPADLKGLKIRVAVPIQVDILNALGANAIQMQWGEVYTALQQKVIDGQENPIGAVIIPQRVYEVQKYMTVWHYSYDALFLAVGKPTWDSFPPDIQQVIRQAAKEAMQYQVEISRQDTASGVDFLRKQGMEVYEPTPAEIQPFRDAAKPAFDKWAARVGPDLVALFEQAREAR</sequence>
<dbReference type="Pfam" id="PF03480">
    <property type="entry name" value="DctP"/>
    <property type="match status" value="1"/>
</dbReference>
<dbReference type="InterPro" id="IPR004682">
    <property type="entry name" value="TRAP_DctP"/>
</dbReference>
<dbReference type="InterPro" id="IPR038404">
    <property type="entry name" value="TRAP_DctP_sf"/>
</dbReference>
<evidence type="ECO:0000256" key="2">
    <source>
        <dbReference type="ARBA" id="ARBA00022448"/>
    </source>
</evidence>
<dbReference type="Gene3D" id="3.40.190.170">
    <property type="entry name" value="Bacterial extracellular solute-binding protein, family 7"/>
    <property type="match status" value="1"/>
</dbReference>
<dbReference type="RefSeq" id="WP_324716127.1">
    <property type="nucleotide sequence ID" value="NZ_CP141615.1"/>
</dbReference>
<evidence type="ECO:0000256" key="4">
    <source>
        <dbReference type="SAM" id="SignalP"/>
    </source>
</evidence>
<name>A0ABZ1BVP3_9FIRM</name>
<keyword evidence="3 4" id="KW-0732">Signal</keyword>
<feature type="chain" id="PRO_5045584913" evidence="4">
    <location>
        <begin position="29"/>
        <end position="341"/>
    </location>
</feature>
<evidence type="ECO:0000256" key="1">
    <source>
        <dbReference type="ARBA" id="ARBA00009023"/>
    </source>
</evidence>
<dbReference type="InterPro" id="IPR018389">
    <property type="entry name" value="DctP_fam"/>
</dbReference>
<evidence type="ECO:0000313" key="6">
    <source>
        <dbReference type="Proteomes" id="UP001332192"/>
    </source>
</evidence>